<dbReference type="OrthoDB" id="6103690at2759"/>
<dbReference type="InterPro" id="IPR015104">
    <property type="entry name" value="Sushi_2"/>
</dbReference>
<dbReference type="InterPro" id="IPR035976">
    <property type="entry name" value="Sushi/SCR/CCP_sf"/>
</dbReference>
<dbReference type="PANTHER" id="PTHR19325:SF575">
    <property type="entry name" value="LOCOMOTION-RELATED PROTEIN HIKARU GENKI"/>
    <property type="match status" value="1"/>
</dbReference>
<dbReference type="GO" id="GO:0016020">
    <property type="term" value="C:membrane"/>
    <property type="evidence" value="ECO:0007669"/>
    <property type="project" value="UniProtKB-SubCell"/>
</dbReference>
<feature type="disulfide bond" evidence="15">
    <location>
        <begin position="112"/>
        <end position="139"/>
    </location>
</feature>
<evidence type="ECO:0000256" key="13">
    <source>
        <dbReference type="ARBA" id="ARBA00029855"/>
    </source>
</evidence>
<evidence type="ECO:0000256" key="15">
    <source>
        <dbReference type="PROSITE-ProRule" id="PRU00302"/>
    </source>
</evidence>
<feature type="disulfide bond" evidence="15">
    <location>
        <begin position="207"/>
        <end position="250"/>
    </location>
</feature>
<dbReference type="Ensembl" id="ENSPNAT00000041214.2">
    <property type="protein sequence ID" value="ENSPNAP00000022420.1"/>
    <property type="gene ID" value="ENSPNAG00000029795.2"/>
</dbReference>
<evidence type="ECO:0000259" key="17">
    <source>
        <dbReference type="PROSITE" id="PS50923"/>
    </source>
</evidence>
<reference evidence="18" key="3">
    <citation type="submission" date="2025-09" db="UniProtKB">
        <authorList>
            <consortium name="Ensembl"/>
        </authorList>
    </citation>
    <scope>IDENTIFICATION</scope>
</reference>
<evidence type="ECO:0000256" key="10">
    <source>
        <dbReference type="ARBA" id="ARBA00023136"/>
    </source>
</evidence>
<dbReference type="PROSITE" id="PS50923">
    <property type="entry name" value="SUSHI"/>
    <property type="match status" value="4"/>
</dbReference>
<name>A0A3B4DFZ1_PYGNA</name>
<reference evidence="18 19" key="1">
    <citation type="submission" date="2020-10" db="EMBL/GenBank/DDBJ databases">
        <title>Pygocentrus nattereri (red-bellied piranha) genome, fPygNat1, primary haplotype.</title>
        <authorList>
            <person name="Myers G."/>
            <person name="Meyer A."/>
            <person name="Karagic N."/>
            <person name="Pippel M."/>
            <person name="Winkler S."/>
            <person name="Tracey A."/>
            <person name="Wood J."/>
            <person name="Formenti G."/>
            <person name="Howe K."/>
            <person name="Fedrigo O."/>
            <person name="Jarvis E.D."/>
        </authorList>
    </citation>
    <scope>NUCLEOTIDE SEQUENCE [LARGE SCALE GENOMIC DNA]</scope>
</reference>
<proteinExistence type="predicted"/>
<evidence type="ECO:0000256" key="16">
    <source>
        <dbReference type="SAM" id="SignalP"/>
    </source>
</evidence>
<evidence type="ECO:0000256" key="9">
    <source>
        <dbReference type="ARBA" id="ARBA00022737"/>
    </source>
</evidence>
<dbReference type="InterPro" id="IPR000436">
    <property type="entry name" value="Sushi_SCR_CCP_dom"/>
</dbReference>
<gene>
    <name evidence="18" type="primary">APOH</name>
</gene>
<dbReference type="Pfam" id="PF00084">
    <property type="entry name" value="Sushi"/>
    <property type="match status" value="4"/>
</dbReference>
<dbReference type="GO" id="GO:0005576">
    <property type="term" value="C:extracellular region"/>
    <property type="evidence" value="ECO:0007669"/>
    <property type="project" value="UniProtKB-SubCell"/>
</dbReference>
<evidence type="ECO:0000256" key="6">
    <source>
        <dbReference type="ARBA" id="ARBA00022659"/>
    </source>
</evidence>
<evidence type="ECO:0000256" key="7">
    <source>
        <dbReference type="ARBA" id="ARBA00022674"/>
    </source>
</evidence>
<comment type="caution">
    <text evidence="15">Lacks conserved residue(s) required for the propagation of feature annotation.</text>
</comment>
<feature type="domain" description="Sushi" evidence="17">
    <location>
        <begin position="205"/>
        <end position="264"/>
    </location>
</feature>
<keyword evidence="7" id="KW-0358">Heparin-binding</keyword>
<evidence type="ECO:0000313" key="19">
    <source>
        <dbReference type="Proteomes" id="UP001501920"/>
    </source>
</evidence>
<keyword evidence="6 15" id="KW-0768">Sushi</keyword>
<dbReference type="GeneTree" id="ENSGT00940000157228"/>
<evidence type="ECO:0000256" key="1">
    <source>
        <dbReference type="ARBA" id="ARBA00003651"/>
    </source>
</evidence>
<evidence type="ECO:0000256" key="5">
    <source>
        <dbReference type="ARBA" id="ARBA00022525"/>
    </source>
</evidence>
<evidence type="ECO:0000256" key="12">
    <source>
        <dbReference type="ARBA" id="ARBA00023180"/>
    </source>
</evidence>
<accession>A0A3B4DFZ1</accession>
<dbReference type="PANTHER" id="PTHR19325">
    <property type="entry name" value="COMPLEMENT COMPONENT-RELATED SUSHI DOMAIN-CONTAINING"/>
    <property type="match status" value="1"/>
</dbReference>
<keyword evidence="11 15" id="KW-1015">Disulfide bond</keyword>
<dbReference type="Gene3D" id="2.10.70.10">
    <property type="entry name" value="Complement Module, domain 1"/>
    <property type="match status" value="5"/>
</dbReference>
<keyword evidence="19" id="KW-1185">Reference proteome</keyword>
<dbReference type="FunFam" id="2.10.70.10:FF:000011">
    <property type="entry name" value="CUB and sushi domain-containing protein 3 isoform A"/>
    <property type="match status" value="1"/>
</dbReference>
<dbReference type="Pfam" id="PF09014">
    <property type="entry name" value="Sushi_2"/>
    <property type="match status" value="1"/>
</dbReference>
<keyword evidence="8 16" id="KW-0732">Signal</keyword>
<comment type="function">
    <text evidence="1">Binds to various kinds of negatively charged substances such as heparin, phospholipids, and dextran sulfate. May prevent activation of the intrinsic blood coagulation cascade by binding to phospholipids on the surface of damaged cells.</text>
</comment>
<feature type="signal peptide" evidence="16">
    <location>
        <begin position="1"/>
        <end position="21"/>
    </location>
</feature>
<evidence type="ECO:0000256" key="8">
    <source>
        <dbReference type="ARBA" id="ARBA00022729"/>
    </source>
</evidence>
<evidence type="ECO:0000256" key="11">
    <source>
        <dbReference type="ARBA" id="ARBA00023157"/>
    </source>
</evidence>
<evidence type="ECO:0000256" key="14">
    <source>
        <dbReference type="ARBA" id="ARBA00033414"/>
    </source>
</evidence>
<dbReference type="SMART" id="SM00032">
    <property type="entry name" value="CCP"/>
    <property type="match status" value="4"/>
</dbReference>
<dbReference type="OMA" id="TFAVMRQ"/>
<protein>
    <recommendedName>
        <fullName evidence="4">Beta-2-glycoprotein 1</fullName>
    </recommendedName>
    <alternativeName>
        <fullName evidence="13">Apolipoprotein H</fullName>
    </alternativeName>
    <alternativeName>
        <fullName evidence="14">Beta-2-glycoprotein I</fullName>
    </alternativeName>
</protein>
<feature type="disulfide bond" evidence="15">
    <location>
        <begin position="25"/>
        <end position="68"/>
    </location>
</feature>
<feature type="chain" id="PRO_5017307116" description="Beta-2-glycoprotein 1" evidence="16">
    <location>
        <begin position="22"/>
        <end position="351"/>
    </location>
</feature>
<evidence type="ECO:0000256" key="2">
    <source>
        <dbReference type="ARBA" id="ARBA00004370"/>
    </source>
</evidence>
<keyword evidence="5" id="KW-0964">Secreted</keyword>
<evidence type="ECO:0000313" key="18">
    <source>
        <dbReference type="Ensembl" id="ENSPNAP00000022420.1"/>
    </source>
</evidence>
<dbReference type="STRING" id="42514.ENSPNAP00000022420"/>
<comment type="subcellular location">
    <subcellularLocation>
        <location evidence="2">Membrane</location>
    </subcellularLocation>
    <subcellularLocation>
        <location evidence="3">Secreted</location>
    </subcellularLocation>
</comment>
<dbReference type="AlphaFoldDB" id="A0A3B4DFZ1"/>
<dbReference type="GO" id="GO:0008201">
    <property type="term" value="F:heparin binding"/>
    <property type="evidence" value="ECO:0007669"/>
    <property type="project" value="UniProtKB-KW"/>
</dbReference>
<dbReference type="InterPro" id="IPR050350">
    <property type="entry name" value="Compl-Cell_Adhes-Reg"/>
</dbReference>
<keyword evidence="9" id="KW-0677">Repeat</keyword>
<feature type="domain" description="Sushi" evidence="17">
    <location>
        <begin position="23"/>
        <end position="83"/>
    </location>
</feature>
<feature type="domain" description="Sushi" evidence="17">
    <location>
        <begin position="142"/>
        <end position="204"/>
    </location>
</feature>
<keyword evidence="10" id="KW-0472">Membrane</keyword>
<dbReference type="GeneID" id="108424772"/>
<keyword evidence="12" id="KW-0325">Glycoprotein</keyword>
<dbReference type="SUPFAM" id="SSF57535">
    <property type="entry name" value="Complement control module/SCR domain"/>
    <property type="match status" value="5"/>
</dbReference>
<evidence type="ECO:0000256" key="4">
    <source>
        <dbReference type="ARBA" id="ARBA00020104"/>
    </source>
</evidence>
<sequence length="351" mass="39196">MRPALQLLLLCHAGLFASVTPENVCERPPPQDGSELVGGQYFFEPGTQIILSCSQGYTPSGGSRKMVCKSDGKWTERTLKCIPKRCPAPDTPENGKVHYDNIVYKSNVTYSCNEGFILQGARSTECLHNGQWSNPPPECEPVTCGLPHIPPYAKIVYDRPFKGNITTFGFGGEYQCRPPMVLFGNKRVTCGADGFWTDPPECRLVLCPVPISIENGFLSFASQREYGYKERVRYGCPDPFVLDGPMDVECEETGHWSRTPVCRAPCTVDIKVGRILYKGQKIWIEDFKPNRVLHAEQIAVYCLNKERNCGYPATTQCFDGVLQTPKCYEEPSAETYKTNPNSLPSEINMCS</sequence>
<dbReference type="CDD" id="cd00033">
    <property type="entry name" value="CCP"/>
    <property type="match status" value="4"/>
</dbReference>
<organism evidence="18 19">
    <name type="scientific">Pygocentrus nattereri</name>
    <name type="common">Red-bellied piranha</name>
    <dbReference type="NCBI Taxonomy" id="42514"/>
    <lineage>
        <taxon>Eukaryota</taxon>
        <taxon>Metazoa</taxon>
        <taxon>Chordata</taxon>
        <taxon>Craniata</taxon>
        <taxon>Vertebrata</taxon>
        <taxon>Euteleostomi</taxon>
        <taxon>Actinopterygii</taxon>
        <taxon>Neopterygii</taxon>
        <taxon>Teleostei</taxon>
        <taxon>Ostariophysi</taxon>
        <taxon>Characiformes</taxon>
        <taxon>Characoidei</taxon>
        <taxon>Pygocentrus</taxon>
    </lineage>
</organism>
<reference evidence="18" key="2">
    <citation type="submission" date="2025-08" db="UniProtKB">
        <authorList>
            <consortium name="Ensembl"/>
        </authorList>
    </citation>
    <scope>IDENTIFICATION</scope>
</reference>
<dbReference type="Proteomes" id="UP001501920">
    <property type="component" value="Chromosome 30"/>
</dbReference>
<feature type="domain" description="Sushi" evidence="17">
    <location>
        <begin position="84"/>
        <end position="141"/>
    </location>
</feature>
<evidence type="ECO:0000256" key="3">
    <source>
        <dbReference type="ARBA" id="ARBA00004613"/>
    </source>
</evidence>